<evidence type="ECO:0000313" key="1">
    <source>
        <dbReference type="EMBL" id="AMK75615.1"/>
    </source>
</evidence>
<name>A0A140E5E1_9GAMM</name>
<keyword evidence="2" id="KW-1185">Reference proteome</keyword>
<organism evidence="1 2">
    <name type="scientific">Methylomonas denitrificans</name>
    <dbReference type="NCBI Taxonomy" id="1538553"/>
    <lineage>
        <taxon>Bacteria</taxon>
        <taxon>Pseudomonadati</taxon>
        <taxon>Pseudomonadota</taxon>
        <taxon>Gammaproteobacteria</taxon>
        <taxon>Methylococcales</taxon>
        <taxon>Methylococcaceae</taxon>
        <taxon>Methylomonas</taxon>
    </lineage>
</organism>
<accession>A0A140E5E1</accession>
<dbReference type="KEGG" id="mdn:JT25_003790"/>
<sequence length="117" mass="13226">MNTAFIVYTQIGEKPAGDFAAKVATNYRVQEDGVTPCTGIPGEHCYADWYLPSKAELYELFQKQNVVGGFYELTTYWSSTEHSTNYAWVKSFDPVPGVVENPQLKNSTFRVRAIRAF</sequence>
<dbReference type="OrthoDB" id="5573519at2"/>
<dbReference type="Proteomes" id="UP000030512">
    <property type="component" value="Chromosome"/>
</dbReference>
<dbReference type="EMBL" id="CP014476">
    <property type="protein sequence ID" value="AMK75615.1"/>
    <property type="molecule type" value="Genomic_DNA"/>
</dbReference>
<gene>
    <name evidence="1" type="ORF">JT25_003790</name>
</gene>
<proteinExistence type="predicted"/>
<dbReference type="STRING" id="1538553.JT25_003790"/>
<reference evidence="1 2" key="1">
    <citation type="journal article" date="2015" name="Environ. Microbiol.">
        <title>Methane oxidation coupled to nitrate reduction under hypoxia by the Gammaproteobacterium Methylomonas denitrificans, sp. nov. type strain FJG1.</title>
        <authorList>
            <person name="Kits K.D."/>
            <person name="Klotz M.G."/>
            <person name="Stein L.Y."/>
        </authorList>
    </citation>
    <scope>NUCLEOTIDE SEQUENCE [LARGE SCALE GENOMIC DNA]</scope>
    <source>
        <strain evidence="1 2">FJG1</strain>
    </source>
</reference>
<evidence type="ECO:0000313" key="2">
    <source>
        <dbReference type="Proteomes" id="UP000030512"/>
    </source>
</evidence>
<evidence type="ECO:0008006" key="3">
    <source>
        <dbReference type="Google" id="ProtNLM"/>
    </source>
</evidence>
<protein>
    <recommendedName>
        <fullName evidence="3">DUF1566 domain-containing protein</fullName>
    </recommendedName>
</protein>
<dbReference type="AlphaFoldDB" id="A0A140E5E1"/>
<dbReference type="RefSeq" id="WP_052142015.1">
    <property type="nucleotide sequence ID" value="NZ_CP014476.1"/>
</dbReference>